<reference evidence="3" key="1">
    <citation type="journal article" date="2020" name="mSystems">
        <title>Genome- and Community-Level Interaction Insights into Carbon Utilization and Element Cycling Functions of Hydrothermarchaeota in Hydrothermal Sediment.</title>
        <authorList>
            <person name="Zhou Z."/>
            <person name="Liu Y."/>
            <person name="Xu W."/>
            <person name="Pan J."/>
            <person name="Luo Z.H."/>
            <person name="Li M."/>
        </authorList>
    </citation>
    <scope>NUCLEOTIDE SEQUENCE [LARGE SCALE GENOMIC DNA]</scope>
    <source>
        <strain evidence="3">SpSt-508</strain>
    </source>
</reference>
<dbReference type="NCBIfam" id="TIGR04294">
    <property type="entry name" value="pre_pil_HX9DG"/>
    <property type="match status" value="1"/>
</dbReference>
<feature type="domain" description="DUF1559" evidence="2">
    <location>
        <begin position="57"/>
        <end position="321"/>
    </location>
</feature>
<dbReference type="AlphaFoldDB" id="A0A7C4LMT5"/>
<dbReference type="InterPro" id="IPR012902">
    <property type="entry name" value="N_methyl_site"/>
</dbReference>
<feature type="transmembrane region" description="Helical" evidence="1">
    <location>
        <begin position="34"/>
        <end position="55"/>
    </location>
</feature>
<dbReference type="InterPro" id="IPR045584">
    <property type="entry name" value="Pilin-like"/>
</dbReference>
<gene>
    <name evidence="3" type="ORF">ENS64_00030</name>
</gene>
<dbReference type="PANTHER" id="PTHR30093">
    <property type="entry name" value="GENERAL SECRETION PATHWAY PROTEIN G"/>
    <property type="match status" value="1"/>
</dbReference>
<evidence type="ECO:0000313" key="3">
    <source>
        <dbReference type="EMBL" id="HGT37651.1"/>
    </source>
</evidence>
<keyword evidence="1" id="KW-0472">Membrane</keyword>
<keyword evidence="1" id="KW-1133">Transmembrane helix</keyword>
<comment type="caution">
    <text evidence="3">The sequence shown here is derived from an EMBL/GenBank/DDBJ whole genome shotgun (WGS) entry which is preliminary data.</text>
</comment>
<keyword evidence="1" id="KW-0812">Transmembrane</keyword>
<dbReference type="InterPro" id="IPR027558">
    <property type="entry name" value="Pre_pil_HX9DG_C"/>
</dbReference>
<dbReference type="EMBL" id="DSVQ01000001">
    <property type="protein sequence ID" value="HGT37651.1"/>
    <property type="molecule type" value="Genomic_DNA"/>
</dbReference>
<dbReference type="InterPro" id="IPR011453">
    <property type="entry name" value="DUF1559"/>
</dbReference>
<dbReference type="PANTHER" id="PTHR30093:SF2">
    <property type="entry name" value="TYPE II SECRETION SYSTEM PROTEIN H"/>
    <property type="match status" value="1"/>
</dbReference>
<dbReference type="NCBIfam" id="TIGR02532">
    <property type="entry name" value="IV_pilin_GFxxxE"/>
    <property type="match status" value="1"/>
</dbReference>
<name>A0A7C4LMT5_9PLAN</name>
<dbReference type="SUPFAM" id="SSF54523">
    <property type="entry name" value="Pili subunits"/>
    <property type="match status" value="1"/>
</dbReference>
<dbReference type="Gene3D" id="3.30.700.10">
    <property type="entry name" value="Glycoprotein, Type 4 Pilin"/>
    <property type="match status" value="1"/>
</dbReference>
<evidence type="ECO:0000256" key="1">
    <source>
        <dbReference type="SAM" id="Phobius"/>
    </source>
</evidence>
<organism evidence="3">
    <name type="scientific">Schlesneria paludicola</name>
    <dbReference type="NCBI Taxonomy" id="360056"/>
    <lineage>
        <taxon>Bacteria</taxon>
        <taxon>Pseudomonadati</taxon>
        <taxon>Planctomycetota</taxon>
        <taxon>Planctomycetia</taxon>
        <taxon>Planctomycetales</taxon>
        <taxon>Planctomycetaceae</taxon>
        <taxon>Schlesneria</taxon>
    </lineage>
</organism>
<protein>
    <submittedName>
        <fullName evidence="3">DUF1559 domain-containing protein</fullName>
    </submittedName>
</protein>
<evidence type="ECO:0000259" key="2">
    <source>
        <dbReference type="Pfam" id="PF07596"/>
    </source>
</evidence>
<proteinExistence type="predicted"/>
<accession>A0A7C4LMT5</accession>
<sequence length="340" mass="37186">MFGSLLWRCSIWGATSLPVTGSSIRRAHRVGFTLLELLVAMGVIALLVALIAPAIHSSREAARRVQCRNNLKQVGIAVLGHEATHRAFPSNGWGYLWVGDPERGVGPRQPGGWIYQLLPQIDGTTIATIGRGLSGLEKEDALSELLASPLPVFKCPSRPGAPLQLARAEYPRNATWTPFVAKTDYAINEGDYITDTRQGPATLDEGDDPRYVWTDVKKASGVSFLRSEVRVADVRDGLSQTYLCGEKYVRTDSYASSADPGHDQSMYSGVDLDINRWTIDPPLHDSAADAWRRFGSAHSGGCHFAMCDGSVRFIAYSIDREVHRGLGHRSDGGPRESDHE</sequence>
<dbReference type="Pfam" id="PF07596">
    <property type="entry name" value="SBP_bac_10"/>
    <property type="match status" value="1"/>
</dbReference>